<keyword evidence="6" id="KW-0804">Transcription</keyword>
<dbReference type="SUPFAM" id="SSF52172">
    <property type="entry name" value="CheY-like"/>
    <property type="match status" value="1"/>
</dbReference>
<dbReference type="InterPro" id="IPR058031">
    <property type="entry name" value="AAA_lid_NorR"/>
</dbReference>
<evidence type="ECO:0000256" key="3">
    <source>
        <dbReference type="ARBA" id="ARBA00022840"/>
    </source>
</evidence>
<dbReference type="CDD" id="cd00009">
    <property type="entry name" value="AAA"/>
    <property type="match status" value="1"/>
</dbReference>
<dbReference type="GO" id="GO:0006355">
    <property type="term" value="P:regulation of DNA-templated transcription"/>
    <property type="evidence" value="ECO:0007669"/>
    <property type="project" value="InterPro"/>
</dbReference>
<evidence type="ECO:0000259" key="7">
    <source>
        <dbReference type="PROSITE" id="PS50045"/>
    </source>
</evidence>
<dbReference type="Gene3D" id="1.10.10.60">
    <property type="entry name" value="Homeodomain-like"/>
    <property type="match status" value="1"/>
</dbReference>
<evidence type="ECO:0000256" key="2">
    <source>
        <dbReference type="ARBA" id="ARBA00022741"/>
    </source>
</evidence>
<dbReference type="GO" id="GO:0043565">
    <property type="term" value="F:sequence-specific DNA binding"/>
    <property type="evidence" value="ECO:0007669"/>
    <property type="project" value="InterPro"/>
</dbReference>
<dbReference type="GO" id="GO:0005524">
    <property type="term" value="F:ATP binding"/>
    <property type="evidence" value="ECO:0007669"/>
    <property type="project" value="UniProtKB-KW"/>
</dbReference>
<dbReference type="InterPro" id="IPR009057">
    <property type="entry name" value="Homeodomain-like_sf"/>
</dbReference>
<dbReference type="FunFam" id="3.40.50.300:FF:000006">
    <property type="entry name" value="DNA-binding transcriptional regulator NtrC"/>
    <property type="match status" value="1"/>
</dbReference>
<protein>
    <submittedName>
        <fullName evidence="9">Two-component system response regulator protein</fullName>
    </submittedName>
</protein>
<feature type="domain" description="Sigma-54 factor interaction" evidence="7">
    <location>
        <begin position="140"/>
        <end position="369"/>
    </location>
</feature>
<evidence type="ECO:0000256" key="5">
    <source>
        <dbReference type="ARBA" id="ARBA00023125"/>
    </source>
</evidence>
<dbReference type="Gene3D" id="1.10.8.60">
    <property type="match status" value="1"/>
</dbReference>
<dbReference type="AlphaFoldDB" id="A0A3B1C8I2"/>
<dbReference type="FunFam" id="3.40.50.2300:FF:000018">
    <property type="entry name" value="DNA-binding transcriptional regulator NtrC"/>
    <property type="match status" value="1"/>
</dbReference>
<dbReference type="InterPro" id="IPR025944">
    <property type="entry name" value="Sigma_54_int_dom_CS"/>
</dbReference>
<dbReference type="InterPro" id="IPR002197">
    <property type="entry name" value="HTH_Fis"/>
</dbReference>
<dbReference type="Gene3D" id="3.40.50.2300">
    <property type="match status" value="1"/>
</dbReference>
<dbReference type="SUPFAM" id="SSF52540">
    <property type="entry name" value="P-loop containing nucleoside triphosphate hydrolases"/>
    <property type="match status" value="1"/>
</dbReference>
<keyword evidence="2" id="KW-0547">Nucleotide-binding</keyword>
<dbReference type="PANTHER" id="PTHR32071">
    <property type="entry name" value="TRANSCRIPTIONAL REGULATORY PROTEIN"/>
    <property type="match status" value="1"/>
</dbReference>
<dbReference type="InterPro" id="IPR027417">
    <property type="entry name" value="P-loop_NTPase"/>
</dbReference>
<dbReference type="Gene3D" id="3.40.50.300">
    <property type="entry name" value="P-loop containing nucleotide triphosphate hydrolases"/>
    <property type="match status" value="1"/>
</dbReference>
<dbReference type="SUPFAM" id="SSF46689">
    <property type="entry name" value="Homeodomain-like"/>
    <property type="match status" value="1"/>
</dbReference>
<dbReference type="SMART" id="SM00448">
    <property type="entry name" value="REC"/>
    <property type="match status" value="1"/>
</dbReference>
<accession>A0A3B1C8I2</accession>
<evidence type="ECO:0000256" key="1">
    <source>
        <dbReference type="ARBA" id="ARBA00022553"/>
    </source>
</evidence>
<feature type="domain" description="Response regulatory" evidence="8">
    <location>
        <begin position="4"/>
        <end position="118"/>
    </location>
</feature>
<dbReference type="InterPro" id="IPR001789">
    <property type="entry name" value="Sig_transdc_resp-reg_receiver"/>
</dbReference>
<dbReference type="EMBL" id="UOGF01000014">
    <property type="protein sequence ID" value="VAX26499.1"/>
    <property type="molecule type" value="Genomic_DNA"/>
</dbReference>
<keyword evidence="5" id="KW-0238">DNA-binding</keyword>
<keyword evidence="1" id="KW-0597">Phosphoprotein</keyword>
<dbReference type="PROSITE" id="PS50045">
    <property type="entry name" value="SIGMA54_INTERACT_4"/>
    <property type="match status" value="1"/>
</dbReference>
<proteinExistence type="predicted"/>
<keyword evidence="4" id="KW-0805">Transcription regulation</keyword>
<dbReference type="InterPro" id="IPR003593">
    <property type="entry name" value="AAA+_ATPase"/>
</dbReference>
<dbReference type="InterPro" id="IPR011006">
    <property type="entry name" value="CheY-like_superfamily"/>
</dbReference>
<dbReference type="Pfam" id="PF00072">
    <property type="entry name" value="Response_reg"/>
    <property type="match status" value="1"/>
</dbReference>
<dbReference type="PROSITE" id="PS00688">
    <property type="entry name" value="SIGMA54_INTERACT_3"/>
    <property type="match status" value="1"/>
</dbReference>
<evidence type="ECO:0000256" key="4">
    <source>
        <dbReference type="ARBA" id="ARBA00023015"/>
    </source>
</evidence>
<dbReference type="InterPro" id="IPR025943">
    <property type="entry name" value="Sigma_54_int_dom_ATP-bd_2"/>
</dbReference>
<gene>
    <name evidence="9" type="ORF">MNBD_NITROSPIRAE01-1122</name>
</gene>
<keyword evidence="3" id="KW-0067">ATP-binding</keyword>
<dbReference type="PANTHER" id="PTHR32071:SF17">
    <property type="entry name" value="TRANSCRIPTIONAL REGULATOR (NTRC FAMILY)"/>
    <property type="match status" value="1"/>
</dbReference>
<dbReference type="CDD" id="cd17550">
    <property type="entry name" value="REC_NtrX-like"/>
    <property type="match status" value="1"/>
</dbReference>
<dbReference type="GO" id="GO:0000160">
    <property type="term" value="P:phosphorelay signal transduction system"/>
    <property type="evidence" value="ECO:0007669"/>
    <property type="project" value="InterPro"/>
</dbReference>
<evidence type="ECO:0000313" key="9">
    <source>
        <dbReference type="EMBL" id="VAX26499.1"/>
    </source>
</evidence>
<dbReference type="Pfam" id="PF02954">
    <property type="entry name" value="HTH_8"/>
    <property type="match status" value="1"/>
</dbReference>
<dbReference type="Pfam" id="PF25601">
    <property type="entry name" value="AAA_lid_14"/>
    <property type="match status" value="1"/>
</dbReference>
<organism evidence="9">
    <name type="scientific">hydrothermal vent metagenome</name>
    <dbReference type="NCBI Taxonomy" id="652676"/>
    <lineage>
        <taxon>unclassified sequences</taxon>
        <taxon>metagenomes</taxon>
        <taxon>ecological metagenomes</taxon>
    </lineage>
</organism>
<evidence type="ECO:0000259" key="8">
    <source>
        <dbReference type="PROSITE" id="PS50110"/>
    </source>
</evidence>
<sequence length="459" mass="51387">MPETILIVDDEPAILTTLSGILSDEGYEVQSASSGLEVIPMVQNTPPALVLLDIWMPEPDGIETLQRLKTFLPNLIVIMMSGHGSIETAVKAIKLGAYDYIEKPLSLEKVVLMVKHAFNEFHLREENRTLKKLVAKKYEMVGASRAILHLKEQIRMAAPSHSRVLISGENGTGKELVARTIHAESPRRNAPFLEVNCAAIPENLIESELFGYEKGAFTGAAQRKKGQFELASGGTLFLDEIGDMSLVTQAKVLRALQEQAFMRVGGHERVHVDVRVLAASNKDLPSEIKAGRFRDDLYYRLNVIPLNAPPLRERVDDIPLLISYFIKQVAEEQGIRAKRFTSEAFEYLKHYAWPGNVRELKNVAERLLIMAPTPIITSHDIPDFIRDATPPTYTPTSSVDTTKPLKEARSAFERAHILAELTENAWNIPQTAEALQIERTHLYRKMKVLNIKAPTEDLS</sequence>
<dbReference type="PROSITE" id="PS00676">
    <property type="entry name" value="SIGMA54_INTERACT_2"/>
    <property type="match status" value="1"/>
</dbReference>
<evidence type="ECO:0000256" key="6">
    <source>
        <dbReference type="ARBA" id="ARBA00023163"/>
    </source>
</evidence>
<dbReference type="InterPro" id="IPR002078">
    <property type="entry name" value="Sigma_54_int"/>
</dbReference>
<name>A0A3B1C8I2_9ZZZZ</name>
<reference evidence="9" key="1">
    <citation type="submission" date="2018-06" db="EMBL/GenBank/DDBJ databases">
        <authorList>
            <person name="Zhirakovskaya E."/>
        </authorList>
    </citation>
    <scope>NUCLEOTIDE SEQUENCE</scope>
</reference>
<dbReference type="SMART" id="SM00382">
    <property type="entry name" value="AAA"/>
    <property type="match status" value="1"/>
</dbReference>
<dbReference type="PROSITE" id="PS50110">
    <property type="entry name" value="RESPONSE_REGULATORY"/>
    <property type="match status" value="1"/>
</dbReference>
<dbReference type="Pfam" id="PF00158">
    <property type="entry name" value="Sigma54_activat"/>
    <property type="match status" value="1"/>
</dbReference>